<dbReference type="PANTHER" id="PTHR11533">
    <property type="entry name" value="PROTEASE M1 ZINC METALLOPROTEASE"/>
    <property type="match status" value="1"/>
</dbReference>
<evidence type="ECO:0000256" key="12">
    <source>
        <dbReference type="ARBA" id="ARBA00029811"/>
    </source>
</evidence>
<protein>
    <recommendedName>
        <fullName evidence="5">Aminopeptidase N</fullName>
        <ecNumber evidence="4">3.4.11.2</ecNumber>
    </recommendedName>
    <alternativeName>
        <fullName evidence="12">Alanine aminopeptidase</fullName>
    </alternativeName>
    <alternativeName>
        <fullName evidence="13">Lysyl aminopeptidase</fullName>
    </alternativeName>
</protein>
<evidence type="ECO:0000256" key="4">
    <source>
        <dbReference type="ARBA" id="ARBA00012564"/>
    </source>
</evidence>
<dbReference type="InterPro" id="IPR001930">
    <property type="entry name" value="Peptidase_M1"/>
</dbReference>
<dbReference type="EC" id="3.4.11.2" evidence="4"/>
<evidence type="ECO:0000256" key="5">
    <source>
        <dbReference type="ARBA" id="ARBA00015611"/>
    </source>
</evidence>
<feature type="domain" description="Aminopeptidase N-like N-terminal" evidence="16">
    <location>
        <begin position="107"/>
        <end position="202"/>
    </location>
</feature>
<dbReference type="FunFam" id="2.60.40.1730:FF:000010">
    <property type="entry name" value="Putative aminopeptidase N"/>
    <property type="match status" value="1"/>
</dbReference>
<comment type="similarity">
    <text evidence="3">Belongs to the peptidase M1 family.</text>
</comment>
<keyword evidence="8" id="KW-0479">Metal-binding</keyword>
<dbReference type="GO" id="GO:0008270">
    <property type="term" value="F:zinc ion binding"/>
    <property type="evidence" value="ECO:0007669"/>
    <property type="project" value="InterPro"/>
</dbReference>
<feature type="domain" description="ERAP1-like C-terminal" evidence="15">
    <location>
        <begin position="550"/>
        <end position="859"/>
    </location>
</feature>
<dbReference type="Proteomes" id="UP000676885">
    <property type="component" value="Chromosome"/>
</dbReference>
<dbReference type="InterPro" id="IPR045357">
    <property type="entry name" value="Aminopeptidase_N-like_N"/>
</dbReference>
<keyword evidence="18" id="KW-1185">Reference proteome</keyword>
<dbReference type="Gene3D" id="1.10.390.10">
    <property type="entry name" value="Neutral Protease Domain 2"/>
    <property type="match status" value="1"/>
</dbReference>
<dbReference type="Pfam" id="PF01433">
    <property type="entry name" value="Peptidase_M1"/>
    <property type="match status" value="1"/>
</dbReference>
<dbReference type="KEGG" id="ajg:KKR91_09155"/>
<evidence type="ECO:0000313" key="17">
    <source>
        <dbReference type="EMBL" id="QWC08721.1"/>
    </source>
</evidence>
<dbReference type="SUPFAM" id="SSF63737">
    <property type="entry name" value="Leukotriene A4 hydrolase N-terminal domain"/>
    <property type="match status" value="1"/>
</dbReference>
<comment type="cofactor">
    <cofactor evidence="2">
        <name>Zn(2+)</name>
        <dbReference type="ChEBI" id="CHEBI:29105"/>
    </cofactor>
</comment>
<dbReference type="CDD" id="cd09602">
    <property type="entry name" value="M1_APN"/>
    <property type="match status" value="1"/>
</dbReference>
<dbReference type="GO" id="GO:0016285">
    <property type="term" value="F:alanyl aminopeptidase activity"/>
    <property type="evidence" value="ECO:0007669"/>
    <property type="project" value="UniProtKB-EC"/>
</dbReference>
<dbReference type="GO" id="GO:0006508">
    <property type="term" value="P:proteolysis"/>
    <property type="evidence" value="ECO:0007669"/>
    <property type="project" value="UniProtKB-KW"/>
</dbReference>
<evidence type="ECO:0000256" key="7">
    <source>
        <dbReference type="ARBA" id="ARBA00022670"/>
    </source>
</evidence>
<evidence type="ECO:0000256" key="6">
    <source>
        <dbReference type="ARBA" id="ARBA00022438"/>
    </source>
</evidence>
<dbReference type="GO" id="GO:0042277">
    <property type="term" value="F:peptide binding"/>
    <property type="evidence" value="ECO:0007669"/>
    <property type="project" value="TreeGrafter"/>
</dbReference>
<dbReference type="SUPFAM" id="SSF55486">
    <property type="entry name" value="Metalloproteases ('zincins'), catalytic domain"/>
    <property type="match status" value="1"/>
</dbReference>
<evidence type="ECO:0000259" key="15">
    <source>
        <dbReference type="Pfam" id="PF11838"/>
    </source>
</evidence>
<reference evidence="17 18" key="1">
    <citation type="submission" date="2021-05" db="EMBL/GenBank/DDBJ databases">
        <title>Novel species in genus Arthrobacter.</title>
        <authorList>
            <person name="Zhang G."/>
        </authorList>
    </citation>
    <scope>NUCLEOTIDE SEQUENCE [LARGE SCALE GENOMIC DNA]</scope>
    <source>
        <strain evidence="18">zg-ZUI227</strain>
    </source>
</reference>
<keyword evidence="10" id="KW-0862">Zinc</keyword>
<keyword evidence="7" id="KW-0645">Protease</keyword>
<dbReference type="InterPro" id="IPR012778">
    <property type="entry name" value="Pept_M1_aminopeptidase"/>
</dbReference>
<dbReference type="GO" id="GO:0070006">
    <property type="term" value="F:metalloaminopeptidase activity"/>
    <property type="evidence" value="ECO:0007669"/>
    <property type="project" value="TreeGrafter"/>
</dbReference>
<evidence type="ECO:0000256" key="10">
    <source>
        <dbReference type="ARBA" id="ARBA00022833"/>
    </source>
</evidence>
<dbReference type="InterPro" id="IPR014782">
    <property type="entry name" value="Peptidase_M1_dom"/>
</dbReference>
<dbReference type="FunFam" id="1.10.390.10:FF:000004">
    <property type="entry name" value="Aminopeptidase N"/>
    <property type="match status" value="1"/>
</dbReference>
<evidence type="ECO:0000256" key="1">
    <source>
        <dbReference type="ARBA" id="ARBA00000098"/>
    </source>
</evidence>
<dbReference type="GO" id="GO:0005737">
    <property type="term" value="C:cytoplasm"/>
    <property type="evidence" value="ECO:0007669"/>
    <property type="project" value="TreeGrafter"/>
</dbReference>
<dbReference type="InterPro" id="IPR042097">
    <property type="entry name" value="Aminopeptidase_N-like_N_sf"/>
</dbReference>
<evidence type="ECO:0000256" key="8">
    <source>
        <dbReference type="ARBA" id="ARBA00022723"/>
    </source>
</evidence>
<dbReference type="PRINTS" id="PR00756">
    <property type="entry name" value="ALADIPTASE"/>
</dbReference>
<gene>
    <name evidence="17" type="primary">pepN</name>
    <name evidence="17" type="ORF">KKR91_09155</name>
</gene>
<evidence type="ECO:0000313" key="18">
    <source>
        <dbReference type="Proteomes" id="UP000676885"/>
    </source>
</evidence>
<dbReference type="GO" id="GO:0005615">
    <property type="term" value="C:extracellular space"/>
    <property type="evidence" value="ECO:0007669"/>
    <property type="project" value="TreeGrafter"/>
</dbReference>
<evidence type="ECO:0000256" key="2">
    <source>
        <dbReference type="ARBA" id="ARBA00001947"/>
    </source>
</evidence>
<comment type="catalytic activity">
    <reaction evidence="1">
        <text>Release of an N-terminal amino acid, Xaa-|-Yaa- from a peptide, amide or arylamide. Xaa is preferably Ala, but may be most amino acids including Pro (slow action). When a terminal hydrophobic residue is followed by a prolyl residue, the two may be released as an intact Xaa-Pro dipeptide.</text>
        <dbReference type="EC" id="3.4.11.2"/>
    </reaction>
</comment>
<dbReference type="PANTHER" id="PTHR11533:SF174">
    <property type="entry name" value="PUROMYCIN-SENSITIVE AMINOPEPTIDASE-RELATED"/>
    <property type="match status" value="1"/>
</dbReference>
<dbReference type="NCBIfam" id="TIGR02412">
    <property type="entry name" value="pepN_strep_liv"/>
    <property type="match status" value="1"/>
</dbReference>
<dbReference type="GO" id="GO:0016020">
    <property type="term" value="C:membrane"/>
    <property type="evidence" value="ECO:0007669"/>
    <property type="project" value="TreeGrafter"/>
</dbReference>
<keyword evidence="11" id="KW-0482">Metalloprotease</keyword>
<proteinExistence type="inferred from homology"/>
<dbReference type="InterPro" id="IPR050344">
    <property type="entry name" value="Peptidase_M1_aminopeptidases"/>
</dbReference>
<evidence type="ECO:0000256" key="11">
    <source>
        <dbReference type="ARBA" id="ARBA00023049"/>
    </source>
</evidence>
<keyword evidence="6 17" id="KW-0031">Aminopeptidase</keyword>
<dbReference type="InterPro" id="IPR027268">
    <property type="entry name" value="Peptidase_M4/M1_CTD_sf"/>
</dbReference>
<organism evidence="17 18">
    <name type="scientific">Arthrobacter jiangjiafuii</name>
    <dbReference type="NCBI Taxonomy" id="2817475"/>
    <lineage>
        <taxon>Bacteria</taxon>
        <taxon>Bacillati</taxon>
        <taxon>Actinomycetota</taxon>
        <taxon>Actinomycetes</taxon>
        <taxon>Micrococcales</taxon>
        <taxon>Micrococcaceae</taxon>
        <taxon>Arthrobacter</taxon>
    </lineage>
</organism>
<dbReference type="RefSeq" id="WP_210228862.1">
    <property type="nucleotide sequence ID" value="NZ_CP076022.1"/>
</dbReference>
<evidence type="ECO:0000259" key="16">
    <source>
        <dbReference type="Pfam" id="PF17900"/>
    </source>
</evidence>
<dbReference type="Pfam" id="PF11838">
    <property type="entry name" value="ERAP1_C"/>
    <property type="match status" value="1"/>
</dbReference>
<dbReference type="GO" id="GO:0043171">
    <property type="term" value="P:peptide catabolic process"/>
    <property type="evidence" value="ECO:0007669"/>
    <property type="project" value="TreeGrafter"/>
</dbReference>
<name>A0A975QZT4_9MICC</name>
<evidence type="ECO:0000256" key="13">
    <source>
        <dbReference type="ARBA" id="ARBA00031533"/>
    </source>
</evidence>
<feature type="domain" description="Peptidase M1 membrane alanine aminopeptidase" evidence="14">
    <location>
        <begin position="250"/>
        <end position="456"/>
    </location>
</feature>
<sequence length="877" mass="96029">MSNQNLRREEAAARSALVTVDAYHVELDLSSAQDPETAGFRSRSTITFRCARPGGSTFLDFIHGGVSSVTLNGRELPLDLAVDGSRIQLPDLAVENTVTVDGTALYSRSGEGMHRFTDPADGQTYLYTQYEPADARRVFADFEQPDLKASFTFAVTAPSDWAVVSNGAEVTRTPIDAASETASAAPQCSRWEFAPTQRISTYITSVLAGPYFKAEDFWSGVLDDGSVLEIPLGAYCRASLAEYFDPQNVFDITKRGLDYFHTLFAYPYPFGKYDQAFVPEYNLGAMENPGLVTFTEAYVFRSKATEAQYEARANTILHEMAHMWFGDLVTMKWWDDLWLKESFADYMGALAVANATDFTNSWVSFANRRKAWAYVQDQLPTTHPIVADITDLEAAKQNFDGITYAKGASVLKQLVAYVGFDAFIEAARGYFRDHAYGNTTLTDLLNALSSASGRDMGVWSRLWLQTAGVPTLTPQLETDDDGALTSVTIIQDAPDPVSGEQVPRPHRLRIGLYNPDAGGALVRTDSVEIDVDGHRTEVPELVGIQRPALLLLNDEDLTYAKIRFDNDSLQTLMSSLGRIPDPLARAVCFSALWNGVRDGALSASDYVRLIAHAAPMETGAGVLQVLLDNARYAVERYAPAERRSALRESLYSLVVEQLHAAEPGSDRQLIWARNAAALGRRSTTHTDLLRGLLKGRTEIPGLAVDSDLRWQLWQALAATGSAARAELEAELERDSTASGRVGFTTAAAAFPEPAVKASAWQEAVHSDELSNQLLSATIEGLTIGSTELLSMFSADYFASLTLVWSARSIELASRVVGGLFPGAQDLPEHMVPADHPVLMATMDWLEANPQAPAALRRIIIEQQDQLLRALRAQAAGR</sequence>
<evidence type="ECO:0000256" key="3">
    <source>
        <dbReference type="ARBA" id="ARBA00010136"/>
    </source>
</evidence>
<dbReference type="EMBL" id="CP076022">
    <property type="protein sequence ID" value="QWC08721.1"/>
    <property type="molecule type" value="Genomic_DNA"/>
</dbReference>
<dbReference type="AlphaFoldDB" id="A0A975QZT4"/>
<dbReference type="Gene3D" id="2.60.40.1730">
    <property type="entry name" value="tricorn interacting facor f3 domain"/>
    <property type="match status" value="1"/>
</dbReference>
<dbReference type="Pfam" id="PF17900">
    <property type="entry name" value="Peptidase_M1_N"/>
    <property type="match status" value="1"/>
</dbReference>
<keyword evidence="9 17" id="KW-0378">Hydrolase</keyword>
<dbReference type="InterPro" id="IPR024571">
    <property type="entry name" value="ERAP1-like_C_dom"/>
</dbReference>
<evidence type="ECO:0000259" key="14">
    <source>
        <dbReference type="Pfam" id="PF01433"/>
    </source>
</evidence>
<evidence type="ECO:0000256" key="9">
    <source>
        <dbReference type="ARBA" id="ARBA00022801"/>
    </source>
</evidence>
<accession>A0A975QZT4</accession>